<keyword evidence="1" id="KW-0732">Signal</keyword>
<keyword evidence="3" id="KW-1185">Reference proteome</keyword>
<dbReference type="RefSeq" id="WP_102075587.1">
    <property type="nucleotide sequence ID" value="NZ_PDNW01000024.1"/>
</dbReference>
<protein>
    <submittedName>
        <fullName evidence="2">Uncharacterized protein</fullName>
    </submittedName>
</protein>
<organism evidence="2 3">
    <name type="scientific">Pollutimonas subterranea</name>
    <dbReference type="NCBI Taxonomy" id="2045210"/>
    <lineage>
        <taxon>Bacteria</taxon>
        <taxon>Pseudomonadati</taxon>
        <taxon>Pseudomonadota</taxon>
        <taxon>Betaproteobacteria</taxon>
        <taxon>Burkholderiales</taxon>
        <taxon>Alcaligenaceae</taxon>
        <taxon>Pollutimonas</taxon>
    </lineage>
</organism>
<reference evidence="2 3" key="1">
    <citation type="submission" date="2017-10" db="EMBL/GenBank/DDBJ databases">
        <title>Two draft genome sequences of Pusillimonas sp. strains isolated from a nitrate- and radionuclide-contaminated groundwater in Russia.</title>
        <authorList>
            <person name="Grouzdev D.S."/>
            <person name="Tourova T.P."/>
            <person name="Goeva M.A."/>
            <person name="Babich T.L."/>
            <person name="Sokolova D.S."/>
            <person name="Abdullin R."/>
            <person name="Poltaraus A.B."/>
            <person name="Toshchakov S.V."/>
            <person name="Nazina T.N."/>
        </authorList>
    </citation>
    <scope>NUCLEOTIDE SEQUENCE [LARGE SCALE GENOMIC DNA]</scope>
    <source>
        <strain evidence="2 3">JR1/69-3-13</strain>
    </source>
</reference>
<proteinExistence type="predicted"/>
<comment type="caution">
    <text evidence="2">The sequence shown here is derived from an EMBL/GenBank/DDBJ whole genome shotgun (WGS) entry which is preliminary data.</text>
</comment>
<dbReference type="AlphaFoldDB" id="A0A2N4TZM8"/>
<gene>
    <name evidence="2" type="ORF">CR159_19305</name>
</gene>
<evidence type="ECO:0000256" key="1">
    <source>
        <dbReference type="SAM" id="SignalP"/>
    </source>
</evidence>
<evidence type="ECO:0000313" key="2">
    <source>
        <dbReference type="EMBL" id="PLC48222.1"/>
    </source>
</evidence>
<name>A0A2N4TZM8_9BURK</name>
<feature type="chain" id="PRO_5014788318" evidence="1">
    <location>
        <begin position="24"/>
        <end position="169"/>
    </location>
</feature>
<evidence type="ECO:0000313" key="3">
    <source>
        <dbReference type="Proteomes" id="UP000234190"/>
    </source>
</evidence>
<accession>A0A2N4TZM8</accession>
<feature type="signal peptide" evidence="1">
    <location>
        <begin position="1"/>
        <end position="23"/>
    </location>
</feature>
<dbReference type="OrthoDB" id="8683086at2"/>
<dbReference type="Proteomes" id="UP000234190">
    <property type="component" value="Unassembled WGS sequence"/>
</dbReference>
<sequence length="169" mass="18560">MPAIAHKILAGVLFVLAGHVAVAAPTQWPTSPSRTQLPTPYGNLHVANNEYVYESRLQIDDADIDPMVQGILNITYAFSTPNSHTALVSINTGNNACPYTYRWVVLEKSGYRVSPEFGSCNDQIKVTVKGRKLTMLTPSAHTPNKVDMYVYDGKTLKHRSAQSVADKGR</sequence>
<dbReference type="EMBL" id="PDNW01000024">
    <property type="protein sequence ID" value="PLC48222.1"/>
    <property type="molecule type" value="Genomic_DNA"/>
</dbReference>